<keyword evidence="4 10" id="KW-1003">Cell membrane</keyword>
<evidence type="ECO:0000256" key="8">
    <source>
        <dbReference type="ARBA" id="ARBA00023010"/>
    </source>
</evidence>
<evidence type="ECO:0000256" key="9">
    <source>
        <dbReference type="ARBA" id="ARBA00023136"/>
    </source>
</evidence>
<feature type="region of interest" description="Disordered" evidence="11">
    <location>
        <begin position="109"/>
        <end position="137"/>
    </location>
</feature>
<dbReference type="GO" id="GO:0043952">
    <property type="term" value="P:protein transport by the Sec complex"/>
    <property type="evidence" value="ECO:0007669"/>
    <property type="project" value="TreeGrafter"/>
</dbReference>
<dbReference type="KEGG" id="ttk:TST_0894"/>
<evidence type="ECO:0000256" key="5">
    <source>
        <dbReference type="ARBA" id="ARBA00022692"/>
    </source>
</evidence>
<dbReference type="AlphaFoldDB" id="A0A0S3QTP5"/>
<evidence type="ECO:0000256" key="6">
    <source>
        <dbReference type="ARBA" id="ARBA00022927"/>
    </source>
</evidence>
<dbReference type="InterPro" id="IPR004692">
    <property type="entry name" value="SecG"/>
</dbReference>
<dbReference type="RefSeq" id="WP_068549691.1">
    <property type="nucleotide sequence ID" value="NZ_AP013035.1"/>
</dbReference>
<accession>A0A0S3QTP5</accession>
<keyword evidence="13" id="KW-1185">Reference proteome</keyword>
<dbReference type="STRING" id="1298851.TST_0894"/>
<evidence type="ECO:0000256" key="1">
    <source>
        <dbReference type="ARBA" id="ARBA00004651"/>
    </source>
</evidence>
<evidence type="ECO:0000256" key="7">
    <source>
        <dbReference type="ARBA" id="ARBA00022989"/>
    </source>
</evidence>
<dbReference type="GO" id="GO:0005886">
    <property type="term" value="C:plasma membrane"/>
    <property type="evidence" value="ECO:0007669"/>
    <property type="project" value="UniProtKB-SubCell"/>
</dbReference>
<dbReference type="OrthoDB" id="121323at2"/>
<dbReference type="GO" id="GO:0015450">
    <property type="term" value="F:protein-transporting ATPase activity"/>
    <property type="evidence" value="ECO:0007669"/>
    <property type="project" value="UniProtKB-UniRule"/>
</dbReference>
<evidence type="ECO:0000313" key="12">
    <source>
        <dbReference type="EMBL" id="BAT71694.1"/>
    </source>
</evidence>
<feature type="compositionally biased region" description="Low complexity" evidence="11">
    <location>
        <begin position="109"/>
        <end position="122"/>
    </location>
</feature>
<dbReference type="PRINTS" id="PR01651">
    <property type="entry name" value="SECGEXPORT"/>
</dbReference>
<sequence length="137" mass="14332">METALIVLHVIVCLLLIVAVILQKGKGAEMGAAFGVGSSSAVFGPKGPTPFLAKVTVVLAIVFFVNSIALTIIVGKPRFVKAVEKAIPEVKTEQKVHQKKFPLKITVNGTTNATSTNTANTTKQEETSKAASNGTAK</sequence>
<dbReference type="Pfam" id="PF03840">
    <property type="entry name" value="SecG"/>
    <property type="match status" value="1"/>
</dbReference>
<comment type="similarity">
    <text evidence="2 10">Belongs to the SecG family.</text>
</comment>
<evidence type="ECO:0000256" key="10">
    <source>
        <dbReference type="RuleBase" id="RU365087"/>
    </source>
</evidence>
<comment type="caution">
    <text evidence="10">Lacks conserved residue(s) required for the propagation of feature annotation.</text>
</comment>
<keyword evidence="8 10" id="KW-0811">Translocation</keyword>
<dbReference type="PANTHER" id="PTHR34182">
    <property type="entry name" value="PROTEIN-EXPORT MEMBRANE PROTEIN SECG"/>
    <property type="match status" value="1"/>
</dbReference>
<gene>
    <name evidence="12" type="primary">secG</name>
    <name evidence="12" type="ORF">TST_0894</name>
</gene>
<keyword evidence="5 10" id="KW-0812">Transmembrane</keyword>
<dbReference type="GO" id="GO:0009306">
    <property type="term" value="P:protein secretion"/>
    <property type="evidence" value="ECO:0007669"/>
    <property type="project" value="UniProtKB-UniRule"/>
</dbReference>
<organism evidence="12 13">
    <name type="scientific">Thermosulfidibacter takaii (strain DSM 17441 / JCM 13301 / NBRC 103674 / ABI70S6)</name>
    <dbReference type="NCBI Taxonomy" id="1298851"/>
    <lineage>
        <taxon>Bacteria</taxon>
        <taxon>Pseudomonadati</taxon>
        <taxon>Thermosulfidibacterota</taxon>
        <taxon>Thermosulfidibacteria</taxon>
        <taxon>Thermosulfidibacterales</taxon>
        <taxon>Thermosulfidibacteraceae</taxon>
    </lineage>
</organism>
<keyword evidence="7 10" id="KW-1133">Transmembrane helix</keyword>
<dbReference type="NCBIfam" id="TIGR00810">
    <property type="entry name" value="secG"/>
    <property type="match status" value="1"/>
</dbReference>
<keyword evidence="3 10" id="KW-0813">Transport</keyword>
<evidence type="ECO:0000256" key="2">
    <source>
        <dbReference type="ARBA" id="ARBA00008445"/>
    </source>
</evidence>
<evidence type="ECO:0000313" key="13">
    <source>
        <dbReference type="Proteomes" id="UP000063234"/>
    </source>
</evidence>
<feature type="transmembrane region" description="Helical" evidence="10">
    <location>
        <begin position="51"/>
        <end position="75"/>
    </location>
</feature>
<reference evidence="13" key="1">
    <citation type="journal article" date="2018" name="Science">
        <title>A primordial and reversible TCA cycle in a facultatively chemolithoautotrophic thermophile.</title>
        <authorList>
            <person name="Nunoura T."/>
            <person name="Chikaraishi Y."/>
            <person name="Izaki R."/>
            <person name="Suwa T."/>
            <person name="Sato T."/>
            <person name="Harada T."/>
            <person name="Mori K."/>
            <person name="Kato Y."/>
            <person name="Miyazaki M."/>
            <person name="Shimamura S."/>
            <person name="Yanagawa K."/>
            <person name="Shuto A."/>
            <person name="Ohkouchi N."/>
            <person name="Fujita N."/>
            <person name="Takaki Y."/>
            <person name="Atomi H."/>
            <person name="Takai K."/>
        </authorList>
    </citation>
    <scope>NUCLEOTIDE SEQUENCE [LARGE SCALE GENOMIC DNA]</scope>
    <source>
        <strain evidence="13">DSM 17441 / JCM 13301 / NBRC 103674 / ABI70S6</strain>
    </source>
</reference>
<keyword evidence="9 10" id="KW-0472">Membrane</keyword>
<comment type="subcellular location">
    <subcellularLocation>
        <location evidence="1 10">Cell membrane</location>
        <topology evidence="1 10">Multi-pass membrane protein</topology>
    </subcellularLocation>
</comment>
<dbReference type="Proteomes" id="UP000063234">
    <property type="component" value="Chromosome"/>
</dbReference>
<proteinExistence type="inferred from homology"/>
<dbReference type="GO" id="GO:0065002">
    <property type="term" value="P:intracellular protein transmembrane transport"/>
    <property type="evidence" value="ECO:0007669"/>
    <property type="project" value="TreeGrafter"/>
</dbReference>
<dbReference type="PANTHER" id="PTHR34182:SF1">
    <property type="entry name" value="PROTEIN-EXPORT MEMBRANE PROTEIN SECG"/>
    <property type="match status" value="1"/>
</dbReference>
<protein>
    <recommendedName>
        <fullName evidence="10">Protein-export membrane protein SecG</fullName>
    </recommendedName>
</protein>
<keyword evidence="6 10" id="KW-0653">Protein transport</keyword>
<evidence type="ECO:0000256" key="11">
    <source>
        <dbReference type="SAM" id="MobiDB-lite"/>
    </source>
</evidence>
<name>A0A0S3QTP5_THET7</name>
<comment type="function">
    <text evidence="10">Involved in protein export. Participates in an early event of protein translocation.</text>
</comment>
<dbReference type="EMBL" id="AP013035">
    <property type="protein sequence ID" value="BAT71694.1"/>
    <property type="molecule type" value="Genomic_DNA"/>
</dbReference>
<evidence type="ECO:0000256" key="3">
    <source>
        <dbReference type="ARBA" id="ARBA00022448"/>
    </source>
</evidence>
<evidence type="ECO:0000256" key="4">
    <source>
        <dbReference type="ARBA" id="ARBA00022475"/>
    </source>
</evidence>